<dbReference type="EMBL" id="CABVGX010000014">
    <property type="protein sequence ID" value="VVM79516.1"/>
    <property type="molecule type" value="Genomic_DNA"/>
</dbReference>
<sequence length="275" mass="30371">MSETLVKPAVEEGTLPILTVSGYRAEIRLNRPKVLNRLQPEDVLALRKMFSQINNNPEIRVLVLTGTGRVFSSGFHLGDLAQRRASSDAPVKAEELQDSPDNFGAMTVELENLRVPTICRLNGSVYGGATDLALSCDFRIGMQGTEMFMPAARLGLHYYSEGLVRWSHRLAPGAARKLFLTAKTISAEEMLRVGYLTELRAPENLDKTVDEWAENLAAMAPRAVEGMKQALNEIDRGEFDRVASDARNAASLSSEDVREGLAAWHEKRSPVFVGR</sequence>
<dbReference type="CDD" id="cd06558">
    <property type="entry name" value="crotonase-like"/>
    <property type="match status" value="1"/>
</dbReference>
<dbReference type="OrthoDB" id="9797151at2"/>
<dbReference type="PANTHER" id="PTHR43459">
    <property type="entry name" value="ENOYL-COA HYDRATASE"/>
    <property type="match status" value="1"/>
</dbReference>
<dbReference type="Pfam" id="PF00378">
    <property type="entry name" value="ECH_1"/>
    <property type="match status" value="1"/>
</dbReference>
<dbReference type="Proteomes" id="UP000325607">
    <property type="component" value="Unassembled WGS sequence"/>
</dbReference>
<dbReference type="RefSeq" id="WP_150580462.1">
    <property type="nucleotide sequence ID" value="NZ_CABVGX010000014.1"/>
</dbReference>
<gene>
    <name evidence="1" type="ORF">PS645_02192</name>
</gene>
<proteinExistence type="predicted"/>
<dbReference type="EC" id="4.2.1.150" evidence="1"/>
<dbReference type="InterPro" id="IPR001753">
    <property type="entry name" value="Enoyl-CoA_hydra/iso"/>
</dbReference>
<keyword evidence="1" id="KW-0456">Lyase</keyword>
<dbReference type="InterPro" id="IPR029045">
    <property type="entry name" value="ClpP/crotonase-like_dom_sf"/>
</dbReference>
<dbReference type="PANTHER" id="PTHR43459:SF1">
    <property type="entry name" value="EG:BACN32G11.4 PROTEIN"/>
    <property type="match status" value="1"/>
</dbReference>
<organism evidence="1 2">
    <name type="scientific">Pseudomonas fluorescens</name>
    <dbReference type="NCBI Taxonomy" id="294"/>
    <lineage>
        <taxon>Bacteria</taxon>
        <taxon>Pseudomonadati</taxon>
        <taxon>Pseudomonadota</taxon>
        <taxon>Gammaproteobacteria</taxon>
        <taxon>Pseudomonadales</taxon>
        <taxon>Pseudomonadaceae</taxon>
        <taxon>Pseudomonas</taxon>
    </lineage>
</organism>
<accession>A0A5E6SF36</accession>
<evidence type="ECO:0000313" key="2">
    <source>
        <dbReference type="Proteomes" id="UP000325607"/>
    </source>
</evidence>
<evidence type="ECO:0000313" key="1">
    <source>
        <dbReference type="EMBL" id="VVM79516.1"/>
    </source>
</evidence>
<dbReference type="Gene3D" id="3.90.226.10">
    <property type="entry name" value="2-enoyl-CoA Hydratase, Chain A, domain 1"/>
    <property type="match status" value="1"/>
</dbReference>
<dbReference type="GO" id="GO:0018812">
    <property type="term" value="F:3-hydroxyacyl-CoA dehydratase activity"/>
    <property type="evidence" value="ECO:0007669"/>
    <property type="project" value="UniProtKB-EC"/>
</dbReference>
<dbReference type="AlphaFoldDB" id="A0A5E6SF36"/>
<protein>
    <submittedName>
        <fullName evidence="1">Crotonyl-CoA hydratase</fullName>
        <ecNumber evidence="1">4.2.1.150</ecNumber>
    </submittedName>
</protein>
<name>A0A5E6SF36_PSEFL</name>
<reference evidence="1 2" key="1">
    <citation type="submission" date="2019-09" db="EMBL/GenBank/DDBJ databases">
        <authorList>
            <person name="Chandra G."/>
            <person name="Truman W A."/>
        </authorList>
    </citation>
    <scope>NUCLEOTIDE SEQUENCE [LARGE SCALE GENOMIC DNA]</scope>
    <source>
        <strain evidence="1">PS645</strain>
    </source>
</reference>
<dbReference type="SUPFAM" id="SSF52096">
    <property type="entry name" value="ClpP/crotonase"/>
    <property type="match status" value="1"/>
</dbReference>